<dbReference type="AlphaFoldDB" id="A0A5B7EBT5"/>
<dbReference type="PANTHER" id="PTHR21290">
    <property type="entry name" value="SPHINGOMYELIN SYNTHETASE"/>
    <property type="match status" value="1"/>
</dbReference>
<dbReference type="PANTHER" id="PTHR21290:SF27">
    <property type="entry name" value="PHOSPHATIDYLCHOLINE:CERAMIDE CHOLINEPHOSPHOTRANSFERASE 1"/>
    <property type="match status" value="1"/>
</dbReference>
<keyword evidence="2" id="KW-0472">Membrane</keyword>
<evidence type="ECO:0000313" key="3">
    <source>
        <dbReference type="EMBL" id="MPC30646.1"/>
    </source>
</evidence>
<dbReference type="GO" id="GO:0046513">
    <property type="term" value="P:ceramide biosynthetic process"/>
    <property type="evidence" value="ECO:0007669"/>
    <property type="project" value="TreeGrafter"/>
</dbReference>
<dbReference type="EMBL" id="VSRR010002292">
    <property type="protein sequence ID" value="MPC30646.1"/>
    <property type="molecule type" value="Genomic_DNA"/>
</dbReference>
<dbReference type="GO" id="GO:0005886">
    <property type="term" value="C:plasma membrane"/>
    <property type="evidence" value="ECO:0007669"/>
    <property type="project" value="TreeGrafter"/>
</dbReference>
<feature type="transmembrane region" description="Helical" evidence="2">
    <location>
        <begin position="161"/>
        <end position="180"/>
    </location>
</feature>
<dbReference type="Proteomes" id="UP000324222">
    <property type="component" value="Unassembled WGS sequence"/>
</dbReference>
<evidence type="ECO:0000313" key="4">
    <source>
        <dbReference type="Proteomes" id="UP000324222"/>
    </source>
</evidence>
<reference evidence="3 4" key="1">
    <citation type="submission" date="2019-05" db="EMBL/GenBank/DDBJ databases">
        <title>Another draft genome of Portunus trituberculatus and its Hox gene families provides insights of decapod evolution.</title>
        <authorList>
            <person name="Jeong J.-H."/>
            <person name="Song I."/>
            <person name="Kim S."/>
            <person name="Choi T."/>
            <person name="Kim D."/>
            <person name="Ryu S."/>
            <person name="Kim W."/>
        </authorList>
    </citation>
    <scope>NUCLEOTIDE SEQUENCE [LARGE SCALE GENOMIC DNA]</scope>
    <source>
        <tissue evidence="3">Muscle</tissue>
    </source>
</reference>
<accession>A0A5B7EBT5</accession>
<feature type="transmembrane region" description="Helical" evidence="2">
    <location>
        <begin position="208"/>
        <end position="226"/>
    </location>
</feature>
<comment type="caution">
    <text evidence="3">The sequence shown here is derived from an EMBL/GenBank/DDBJ whole genome shotgun (WGS) entry which is preliminary data.</text>
</comment>
<keyword evidence="2" id="KW-0812">Transmembrane</keyword>
<dbReference type="InterPro" id="IPR045221">
    <property type="entry name" value="Sphingomyelin_synth-like"/>
</dbReference>
<evidence type="ECO:0000256" key="2">
    <source>
        <dbReference type="SAM" id="Phobius"/>
    </source>
</evidence>
<keyword evidence="4" id="KW-1185">Reference proteome</keyword>
<sequence length="238" mass="25874">MPAAHPKAGQVQEAGRTAPTRHTPTTYLPARKAAACDEWEQSEGAEYSSLVQTMVLGGGSEGGRYGSVGESGGLMGEIQYCGSGGNSRSGTSSSASSVVDDSDHCHMTHDVYQRQPLLANHDSYINANGVSKDGGGGMVKIPIPSPHRDEPRFPKEKFKTLLAFLFLFSNWIFTTASLALTHERVPNYKPLPDVTLDAVTTQEWGLDVSEIIIMITVYLCVMVLLFHKHRLVRTSVCY</sequence>
<feature type="region of interest" description="Disordered" evidence="1">
    <location>
        <begin position="1"/>
        <end position="25"/>
    </location>
</feature>
<dbReference type="OrthoDB" id="422827at2759"/>
<dbReference type="GO" id="GO:0006686">
    <property type="term" value="P:sphingomyelin biosynthetic process"/>
    <property type="evidence" value="ECO:0007669"/>
    <property type="project" value="TreeGrafter"/>
</dbReference>
<keyword evidence="3" id="KW-0808">Transferase</keyword>
<gene>
    <name evidence="3" type="primary">Sgms1</name>
    <name evidence="3" type="ORF">E2C01_023914</name>
</gene>
<keyword evidence="2" id="KW-1133">Transmembrane helix</keyword>
<dbReference type="GO" id="GO:0005789">
    <property type="term" value="C:endoplasmic reticulum membrane"/>
    <property type="evidence" value="ECO:0007669"/>
    <property type="project" value="TreeGrafter"/>
</dbReference>
<dbReference type="GO" id="GO:0047493">
    <property type="term" value="F:ceramide cholinephosphotransferase activity"/>
    <property type="evidence" value="ECO:0007669"/>
    <property type="project" value="TreeGrafter"/>
</dbReference>
<organism evidence="3 4">
    <name type="scientific">Portunus trituberculatus</name>
    <name type="common">Swimming crab</name>
    <name type="synonym">Neptunus trituberculatus</name>
    <dbReference type="NCBI Taxonomy" id="210409"/>
    <lineage>
        <taxon>Eukaryota</taxon>
        <taxon>Metazoa</taxon>
        <taxon>Ecdysozoa</taxon>
        <taxon>Arthropoda</taxon>
        <taxon>Crustacea</taxon>
        <taxon>Multicrustacea</taxon>
        <taxon>Malacostraca</taxon>
        <taxon>Eumalacostraca</taxon>
        <taxon>Eucarida</taxon>
        <taxon>Decapoda</taxon>
        <taxon>Pleocyemata</taxon>
        <taxon>Brachyura</taxon>
        <taxon>Eubrachyura</taxon>
        <taxon>Portunoidea</taxon>
        <taxon>Portunidae</taxon>
        <taxon>Portuninae</taxon>
        <taxon>Portunus</taxon>
    </lineage>
</organism>
<proteinExistence type="predicted"/>
<dbReference type="GO" id="GO:0000139">
    <property type="term" value="C:Golgi membrane"/>
    <property type="evidence" value="ECO:0007669"/>
    <property type="project" value="TreeGrafter"/>
</dbReference>
<protein>
    <submittedName>
        <fullName evidence="3">Phosphatidylcholine:ceramide cholinephosphotransferase 1</fullName>
    </submittedName>
</protein>
<name>A0A5B7EBT5_PORTR</name>
<evidence type="ECO:0000256" key="1">
    <source>
        <dbReference type="SAM" id="MobiDB-lite"/>
    </source>
</evidence>
<dbReference type="GO" id="GO:0033188">
    <property type="term" value="F:sphingomyelin synthase activity"/>
    <property type="evidence" value="ECO:0007669"/>
    <property type="project" value="TreeGrafter"/>
</dbReference>